<protein>
    <submittedName>
        <fullName evidence="1">Uncharacterized protein</fullName>
    </submittedName>
</protein>
<reference evidence="1 2" key="1">
    <citation type="submission" date="2020-01" db="EMBL/GenBank/DDBJ databases">
        <title>Glutamicibacter soli M275.</title>
        <authorList>
            <person name="Meng X."/>
        </authorList>
    </citation>
    <scope>NUCLEOTIDE SEQUENCE [LARGE SCALE GENOMIC DNA]</scope>
    <source>
        <strain evidence="1 2">M275</strain>
    </source>
</reference>
<dbReference type="Proteomes" id="UP000477543">
    <property type="component" value="Unassembled WGS sequence"/>
</dbReference>
<evidence type="ECO:0000313" key="1">
    <source>
        <dbReference type="EMBL" id="NAZ15922.1"/>
    </source>
</evidence>
<dbReference type="AlphaFoldDB" id="A0A6L9G283"/>
<sequence>MSGTRRELPAWTEAYALLRDRIASFPTPGEIRSVNHDGEDVEVLGYWPDASWTAPADAQRLIFLGPVDEQTAAGLQDAGWKETAKMSLLAGKPEDVEQVVKLPDTSALFEAPMNDYDVVEVTDFDRPVARGRMHYGSNFGLLSDPDLHAPSDPDTARRAILANFAGAAYGHGIPWLLLVASSENAGTLAEGWSKATDLSFWQQG</sequence>
<comment type="caution">
    <text evidence="1">The sequence shown here is derived from an EMBL/GenBank/DDBJ whole genome shotgun (WGS) entry which is preliminary data.</text>
</comment>
<gene>
    <name evidence="1" type="ORF">GT020_07555</name>
</gene>
<dbReference type="RefSeq" id="WP_147407293.1">
    <property type="nucleotide sequence ID" value="NZ_CM125969.1"/>
</dbReference>
<evidence type="ECO:0000313" key="2">
    <source>
        <dbReference type="Proteomes" id="UP000477543"/>
    </source>
</evidence>
<proteinExistence type="predicted"/>
<dbReference type="EMBL" id="WYDN01000005">
    <property type="protein sequence ID" value="NAZ15922.1"/>
    <property type="molecule type" value="Genomic_DNA"/>
</dbReference>
<organism evidence="1 2">
    <name type="scientific">Glutamicibacter soli</name>
    <dbReference type="NCBI Taxonomy" id="453836"/>
    <lineage>
        <taxon>Bacteria</taxon>
        <taxon>Bacillati</taxon>
        <taxon>Actinomycetota</taxon>
        <taxon>Actinomycetes</taxon>
        <taxon>Micrococcales</taxon>
        <taxon>Micrococcaceae</taxon>
        <taxon>Glutamicibacter</taxon>
    </lineage>
</organism>
<name>A0A6L9G283_9MICC</name>
<accession>A0A6L9G283</accession>